<dbReference type="SMART" id="SM00365">
    <property type="entry name" value="LRR_SD22"/>
    <property type="match status" value="8"/>
</dbReference>
<dbReference type="Pfam" id="PF13676">
    <property type="entry name" value="TIR_2"/>
    <property type="match status" value="1"/>
</dbReference>
<feature type="compositionally biased region" description="Basic and acidic residues" evidence="14">
    <location>
        <begin position="481"/>
        <end position="490"/>
    </location>
</feature>
<dbReference type="GO" id="GO:0004672">
    <property type="term" value="F:protein kinase activity"/>
    <property type="evidence" value="ECO:0007669"/>
    <property type="project" value="InterPro"/>
</dbReference>
<dbReference type="CDD" id="cd01670">
    <property type="entry name" value="Death"/>
    <property type="match status" value="2"/>
</dbReference>
<dbReference type="GO" id="GO:0005524">
    <property type="term" value="F:ATP binding"/>
    <property type="evidence" value="ECO:0007669"/>
    <property type="project" value="UniProtKB-UniRule"/>
</dbReference>
<feature type="region of interest" description="Disordered" evidence="14">
    <location>
        <begin position="1105"/>
        <end position="1127"/>
    </location>
</feature>
<name>A0A6P4YU87_BRABE</name>
<dbReference type="InterPro" id="IPR050216">
    <property type="entry name" value="LRR_domain-containing"/>
</dbReference>
<dbReference type="PROSITE" id="PS50011">
    <property type="entry name" value="PROTEIN_KINASE_DOM"/>
    <property type="match status" value="1"/>
</dbReference>
<feature type="domain" description="Death" evidence="16">
    <location>
        <begin position="1031"/>
        <end position="1096"/>
    </location>
</feature>
<feature type="binding site" evidence="13">
    <location>
        <position position="1172"/>
    </location>
    <ligand>
        <name>ATP</name>
        <dbReference type="ChEBI" id="CHEBI:30616"/>
    </ligand>
</feature>
<dbReference type="RefSeq" id="XP_019632975.1">
    <property type="nucleotide sequence ID" value="XM_019777416.1"/>
</dbReference>
<dbReference type="GO" id="GO:0071345">
    <property type="term" value="P:cellular response to cytokine stimulus"/>
    <property type="evidence" value="ECO:0007669"/>
    <property type="project" value="UniProtKB-ARBA"/>
</dbReference>
<keyword evidence="4" id="KW-0677">Repeat</keyword>
<dbReference type="OrthoDB" id="676979at2759"/>
<dbReference type="PANTHER" id="PTHR48051:SF54">
    <property type="entry name" value="LEUCINE-RICH REPEAT-CONTAINING PROTEIN"/>
    <property type="match status" value="1"/>
</dbReference>
<evidence type="ECO:0000256" key="7">
    <source>
        <dbReference type="ARBA" id="ARBA00022859"/>
    </source>
</evidence>
<evidence type="ECO:0000256" key="12">
    <source>
        <dbReference type="ARBA" id="ARBA00032455"/>
    </source>
</evidence>
<dbReference type="SUPFAM" id="SSF56112">
    <property type="entry name" value="Protein kinase-like (PK-like)"/>
    <property type="match status" value="1"/>
</dbReference>
<evidence type="ECO:0000313" key="18">
    <source>
        <dbReference type="Proteomes" id="UP000515135"/>
    </source>
</evidence>
<keyword evidence="8" id="KW-0395">Inflammatory response</keyword>
<dbReference type="InterPro" id="IPR000157">
    <property type="entry name" value="TIR_dom"/>
</dbReference>
<dbReference type="SUPFAM" id="SSF47986">
    <property type="entry name" value="DEATH domain"/>
    <property type="match status" value="2"/>
</dbReference>
<evidence type="ECO:0000256" key="6">
    <source>
        <dbReference type="ARBA" id="ARBA00022840"/>
    </source>
</evidence>
<feature type="domain" description="TIR" evidence="17">
    <location>
        <begin position="516"/>
        <end position="651"/>
    </location>
</feature>
<evidence type="ECO:0000256" key="5">
    <source>
        <dbReference type="ARBA" id="ARBA00022741"/>
    </source>
</evidence>
<evidence type="ECO:0000313" key="19">
    <source>
        <dbReference type="RefSeq" id="XP_019632975.1"/>
    </source>
</evidence>
<accession>A0A6P4YU87</accession>
<dbReference type="Pfam" id="PF00531">
    <property type="entry name" value="Death"/>
    <property type="match status" value="2"/>
</dbReference>
<proteinExistence type="inferred from homology"/>
<keyword evidence="2" id="KW-0399">Innate immunity</keyword>
<dbReference type="FunFam" id="3.80.10.10:FF:001164">
    <property type="entry name" value="GH01279p"/>
    <property type="match status" value="1"/>
</dbReference>
<comment type="similarity">
    <text evidence="1">Belongs to the Toll-like receptor family.</text>
</comment>
<dbReference type="Gene3D" id="3.80.10.10">
    <property type="entry name" value="Ribonuclease Inhibitor"/>
    <property type="match status" value="7"/>
</dbReference>
<dbReference type="SMART" id="SM00364">
    <property type="entry name" value="LRR_BAC"/>
    <property type="match status" value="23"/>
</dbReference>
<gene>
    <name evidence="19" type="primary">LOC109476480</name>
</gene>
<evidence type="ECO:0000256" key="11">
    <source>
        <dbReference type="ARBA" id="ARBA00029998"/>
    </source>
</evidence>
<dbReference type="SUPFAM" id="SSF52075">
    <property type="entry name" value="Outer arm dynein light chain 1"/>
    <property type="match status" value="1"/>
</dbReference>
<evidence type="ECO:0000256" key="2">
    <source>
        <dbReference type="ARBA" id="ARBA00022588"/>
    </source>
</evidence>
<dbReference type="SMART" id="SM00220">
    <property type="entry name" value="S_TKc"/>
    <property type="match status" value="1"/>
</dbReference>
<dbReference type="SMART" id="SM00369">
    <property type="entry name" value="LRR_TYP"/>
    <property type="match status" value="20"/>
</dbReference>
<evidence type="ECO:0000256" key="3">
    <source>
        <dbReference type="ARBA" id="ARBA00022614"/>
    </source>
</evidence>
<dbReference type="InterPro" id="IPR003591">
    <property type="entry name" value="Leu-rich_rpt_typical-subtyp"/>
</dbReference>
<dbReference type="SUPFAM" id="SSF52200">
    <property type="entry name" value="Toll/Interleukin receptor TIR domain"/>
    <property type="match status" value="1"/>
</dbReference>
<dbReference type="Gene3D" id="1.10.510.10">
    <property type="entry name" value="Transferase(Phosphotransferase) domain 1"/>
    <property type="match status" value="1"/>
</dbReference>
<dbReference type="Pfam" id="PF13855">
    <property type="entry name" value="LRR_8"/>
    <property type="match status" value="4"/>
</dbReference>
<evidence type="ECO:0000256" key="1">
    <source>
        <dbReference type="ARBA" id="ARBA00009634"/>
    </source>
</evidence>
<feature type="domain" description="Protein kinase" evidence="15">
    <location>
        <begin position="1143"/>
        <end position="1368"/>
    </location>
</feature>
<feature type="region of interest" description="Disordered" evidence="14">
    <location>
        <begin position="481"/>
        <end position="505"/>
    </location>
</feature>
<dbReference type="PROSITE" id="PS51450">
    <property type="entry name" value="LRR"/>
    <property type="match status" value="4"/>
</dbReference>
<dbReference type="PANTHER" id="PTHR48051">
    <property type="match status" value="1"/>
</dbReference>
<evidence type="ECO:0000259" key="15">
    <source>
        <dbReference type="PROSITE" id="PS50011"/>
    </source>
</evidence>
<evidence type="ECO:0000256" key="8">
    <source>
        <dbReference type="ARBA" id="ARBA00023198"/>
    </source>
</evidence>
<dbReference type="Pfam" id="PF00069">
    <property type="entry name" value="Pkinase"/>
    <property type="match status" value="1"/>
</dbReference>
<dbReference type="InterPro" id="IPR011009">
    <property type="entry name" value="Kinase-like_dom_sf"/>
</dbReference>
<dbReference type="InterPro" id="IPR001611">
    <property type="entry name" value="Leu-rich_rpt"/>
</dbReference>
<evidence type="ECO:0000256" key="14">
    <source>
        <dbReference type="SAM" id="MobiDB-lite"/>
    </source>
</evidence>
<dbReference type="InterPro" id="IPR000719">
    <property type="entry name" value="Prot_kinase_dom"/>
</dbReference>
<dbReference type="InterPro" id="IPR017441">
    <property type="entry name" value="Protein_kinase_ATP_BS"/>
</dbReference>
<dbReference type="KEGG" id="bbel:109476480"/>
<evidence type="ECO:0000256" key="13">
    <source>
        <dbReference type="PROSITE-ProRule" id="PRU10141"/>
    </source>
</evidence>
<dbReference type="PROSITE" id="PS50017">
    <property type="entry name" value="DEATH_DOMAIN"/>
    <property type="match status" value="2"/>
</dbReference>
<evidence type="ECO:0000259" key="17">
    <source>
        <dbReference type="PROSITE" id="PS50104"/>
    </source>
</evidence>
<dbReference type="PROSITE" id="PS00108">
    <property type="entry name" value="PROTEIN_KINASE_ST"/>
    <property type="match status" value="1"/>
</dbReference>
<dbReference type="Pfam" id="PF23598">
    <property type="entry name" value="LRR_14"/>
    <property type="match status" value="1"/>
</dbReference>
<dbReference type="InterPro" id="IPR000488">
    <property type="entry name" value="Death_dom"/>
</dbReference>
<dbReference type="SMART" id="SM00005">
    <property type="entry name" value="DEATH"/>
    <property type="match status" value="2"/>
</dbReference>
<dbReference type="PROSITE" id="PS00107">
    <property type="entry name" value="PROTEIN_KINASE_ATP"/>
    <property type="match status" value="1"/>
</dbReference>
<dbReference type="GO" id="GO:0045087">
    <property type="term" value="P:innate immune response"/>
    <property type="evidence" value="ECO:0007669"/>
    <property type="project" value="UniProtKB-KW"/>
</dbReference>
<keyword evidence="3" id="KW-0433">Leucine-rich repeat</keyword>
<dbReference type="Proteomes" id="UP000515135">
    <property type="component" value="Unplaced"/>
</dbReference>
<dbReference type="InterPro" id="IPR008271">
    <property type="entry name" value="Ser/Thr_kinase_AS"/>
</dbReference>
<evidence type="ECO:0000256" key="10">
    <source>
        <dbReference type="ARBA" id="ARBA00029588"/>
    </source>
</evidence>
<dbReference type="Gene3D" id="3.40.50.10140">
    <property type="entry name" value="Toll/interleukin-1 receptor homology (TIR) domain"/>
    <property type="match status" value="1"/>
</dbReference>
<evidence type="ECO:0000256" key="4">
    <source>
        <dbReference type="ARBA" id="ARBA00022737"/>
    </source>
</evidence>
<dbReference type="GO" id="GO:0005737">
    <property type="term" value="C:cytoplasm"/>
    <property type="evidence" value="ECO:0007669"/>
    <property type="project" value="TreeGrafter"/>
</dbReference>
<dbReference type="InterPro" id="IPR011029">
    <property type="entry name" value="DEATH-like_dom_sf"/>
</dbReference>
<keyword evidence="7" id="KW-0391">Immunity</keyword>
<dbReference type="InterPro" id="IPR055414">
    <property type="entry name" value="LRR_R13L4/SHOC2-like"/>
</dbReference>
<dbReference type="InterPro" id="IPR032675">
    <property type="entry name" value="LRR_dom_sf"/>
</dbReference>
<organism evidence="18 19">
    <name type="scientific">Branchiostoma belcheri</name>
    <name type="common">Amphioxus</name>
    <dbReference type="NCBI Taxonomy" id="7741"/>
    <lineage>
        <taxon>Eukaryota</taxon>
        <taxon>Metazoa</taxon>
        <taxon>Chordata</taxon>
        <taxon>Cephalochordata</taxon>
        <taxon>Leptocardii</taxon>
        <taxon>Amphioxiformes</taxon>
        <taxon>Branchiostomatidae</taxon>
        <taxon>Branchiostoma</taxon>
    </lineage>
</organism>
<dbReference type="InterPro" id="IPR035897">
    <property type="entry name" value="Toll_tir_struct_dom_sf"/>
</dbReference>
<keyword evidence="6 13" id="KW-0067">ATP-binding</keyword>
<reference evidence="19" key="1">
    <citation type="submission" date="2025-08" db="UniProtKB">
        <authorList>
            <consortium name="RefSeq"/>
        </authorList>
    </citation>
    <scope>IDENTIFICATION</scope>
    <source>
        <tissue evidence="19">Gonad</tissue>
    </source>
</reference>
<dbReference type="Gene3D" id="1.10.533.10">
    <property type="entry name" value="Death Domain, Fas"/>
    <property type="match status" value="2"/>
</dbReference>
<keyword evidence="18" id="KW-1185">Reference proteome</keyword>
<dbReference type="PROSITE" id="PS50104">
    <property type="entry name" value="TIR"/>
    <property type="match status" value="1"/>
</dbReference>
<keyword evidence="5 13" id="KW-0547">Nucleotide-binding</keyword>
<dbReference type="SUPFAM" id="SSF52058">
    <property type="entry name" value="L domain-like"/>
    <property type="match status" value="2"/>
</dbReference>
<feature type="compositionally biased region" description="Polar residues" evidence="14">
    <location>
        <begin position="1115"/>
        <end position="1124"/>
    </location>
</feature>
<evidence type="ECO:0000256" key="9">
    <source>
        <dbReference type="ARBA" id="ARBA00023907"/>
    </source>
</evidence>
<evidence type="ECO:0000259" key="16">
    <source>
        <dbReference type="PROSITE" id="PS50017"/>
    </source>
</evidence>
<feature type="domain" description="Death" evidence="16">
    <location>
        <begin position="420"/>
        <end position="482"/>
    </location>
</feature>
<dbReference type="GO" id="GO:0007165">
    <property type="term" value="P:signal transduction"/>
    <property type="evidence" value="ECO:0007669"/>
    <property type="project" value="InterPro"/>
</dbReference>
<protein>
    <recommendedName>
        <fullName evidence="9">Leucine-rich repeat protein SHOC-2</fullName>
    </recommendedName>
    <alternativeName>
        <fullName evidence="12">Protein soc-2 homolog</fullName>
    </alternativeName>
    <alternativeName>
        <fullName evidence="10 11">protein Sur-8 homolog</fullName>
    </alternativeName>
</protein>
<sequence length="1368" mass="154166">MAERLRPKDLNGRLYLDLTGKNLAVIPEEVFGITDLEYLDLSKNQLTTIPEAIEQLQKLYRLDADDNKLTSLPQTIACLKDLEELYVQNNSLTELPVNIGDLGKLAWLYTNDNQLVTLPPSLCSLLNLKMLVASNNKLPELPAGFEQLQNLTKLYIGGNKLKELPSGVCSLQNLETIVASNNELSTLPDGVEKLKNLTELYIDGNQFQEFPLGVASLANLEVLVVGPNPIKRLPDEIENLIRLKSLTIISCKFDEFPRQIMKLKSLEQLFAGQEGEYCFRTVPDDIGDLNQLRYLALSNNKLSDLPPTMEKLKRLREVYLYENKFETFPEVLCSLPKLLVVDIRNNRVSKIPSSLCRVSRLKRLVVAGNPLKYPPPDVCEKGSDDIMAFLRDETEKEDDLKRAFCRLALTVDRLQIKPTARLLGLSDEVIQKIQEEHPDDQMYQILMTWKEKEGPSVTMDSLGGTLQELGLYELASALNPEKAEADEKDGSSGSKPPTPTARVQPIVRSVETPAKQENTVFLSYQWDHQDRVLLLHDRLQERGYGCWMDIKQMGGGDSLYQMMDKGIREAKVVVSCVTPPYVESPNCQDEVALARTLKMPIIPVMLEKTTWPPPGPMSIPFAQLLYINMANSQDDDPWKGPLFEELIRMIEYFVSNMAATLNLRPKKVKGGLQLDLSNKGLASVPEEVFHVTDIQYLHLNNNRLTRIPEAIGRLQKLRRLDAFDNLLTSLPQSTISLMDLQELYIYNNKLTELPDGMDALQKLERLLVRDNKLEVLPQEVCLLANLKMFDASRNKLSSFPSGVEKMQGLTKLCLSGNQLTEVPQGVCLLPNLEELSVGSNPIRRLPDDISHLGRLKTLDIVDCKFDEFPRQVLQLKALEELYAGQAKGKKFFVLPDEVGNLEHLSLLSLSKNRMRTLPSTMSRLKNLRKISLRHNEFETFPKVLCKLPELEMVDLRDNLITKLPTTLEKAAKLKDLDVSGNPLTYPPQNVCRQGTDAIMAFLKEEAEKENALLRKEFSRLSLLKVDPPQIKAIGRSLGLSDSAITYIQVRFPDDVLYQVLMTWRDQEGTEATLDRLDSTLNKLGLHELVDTSNQVSGRPGVDFESDELAGVPMRTPSTGKSGSSKHAGVSVDSRFPIVEFERLDAVSCLGDGGFSSAHRALHRDWGENVVFKRLLNRRTETSEQQLLYSEARKLKLASTSPYVISLLGVCLDPHFAIVMPYMENGSLARLLRDVDVPWALRWRMAHEISLGMTFLHCQNPQILHCDLKAENVLLDEDFHVKISDFGLWKWTDVRVGSETSPAGATRTHAPPEYFTDVNRPPTDKFDVYSFGVLLWENRQKKPPFPCKCCARLACHADRPAGRPGVGPV</sequence>
<dbReference type="GeneID" id="109476480"/>